<feature type="transmembrane region" description="Helical" evidence="1">
    <location>
        <begin position="54"/>
        <end position="76"/>
    </location>
</feature>
<keyword evidence="1" id="KW-0472">Membrane</keyword>
<keyword evidence="1" id="KW-1133">Transmembrane helix</keyword>
<dbReference type="EMBL" id="BMDY01000003">
    <property type="protein sequence ID" value="GGA95808.1"/>
    <property type="molecule type" value="Genomic_DNA"/>
</dbReference>
<keyword evidence="3" id="KW-1185">Reference proteome</keyword>
<accession>A0ABQ1HXB1</accession>
<name>A0ABQ1HXB1_9ALTE</name>
<gene>
    <name evidence="2" type="ORF">GCM10007414_05800</name>
</gene>
<organism evidence="2 3">
    <name type="scientific">Agarivorans gilvus</name>
    <dbReference type="NCBI Taxonomy" id="680279"/>
    <lineage>
        <taxon>Bacteria</taxon>
        <taxon>Pseudomonadati</taxon>
        <taxon>Pseudomonadota</taxon>
        <taxon>Gammaproteobacteria</taxon>
        <taxon>Alteromonadales</taxon>
        <taxon>Alteromonadaceae</taxon>
        <taxon>Agarivorans</taxon>
    </lineage>
</organism>
<protein>
    <recommendedName>
        <fullName evidence="4">Phage abortive infection protein</fullName>
    </recommendedName>
</protein>
<evidence type="ECO:0008006" key="4">
    <source>
        <dbReference type="Google" id="ProtNLM"/>
    </source>
</evidence>
<keyword evidence="1" id="KW-0812">Transmembrane</keyword>
<evidence type="ECO:0000313" key="3">
    <source>
        <dbReference type="Proteomes" id="UP000651977"/>
    </source>
</evidence>
<reference evidence="3" key="1">
    <citation type="journal article" date="2019" name="Int. J. Syst. Evol. Microbiol.">
        <title>The Global Catalogue of Microorganisms (GCM) 10K type strain sequencing project: providing services to taxonomists for standard genome sequencing and annotation.</title>
        <authorList>
            <consortium name="The Broad Institute Genomics Platform"/>
            <consortium name="The Broad Institute Genome Sequencing Center for Infectious Disease"/>
            <person name="Wu L."/>
            <person name="Ma J."/>
        </authorList>
    </citation>
    <scope>NUCLEOTIDE SEQUENCE [LARGE SCALE GENOMIC DNA]</scope>
    <source>
        <strain evidence="3">CGMCC 1.10131</strain>
    </source>
</reference>
<feature type="transmembrane region" description="Helical" evidence="1">
    <location>
        <begin position="13"/>
        <end position="34"/>
    </location>
</feature>
<dbReference type="RefSeq" id="WP_055732902.1">
    <property type="nucleotide sequence ID" value="NZ_BMDY01000003.1"/>
</dbReference>
<evidence type="ECO:0000256" key="1">
    <source>
        <dbReference type="SAM" id="Phobius"/>
    </source>
</evidence>
<dbReference type="Proteomes" id="UP000651977">
    <property type="component" value="Unassembled WGS sequence"/>
</dbReference>
<proteinExistence type="predicted"/>
<sequence length="260" mass="29786">MTEDPQVPVLPKWLIYSLAILGMVTLIGLAFYTVQFFGMWPKNPEHYAWFGDYFGGFAGTLFSAATVFLLVWSLILQRKELTDTRQVLAETQAENARASDAHEAHIKYLHNQIQREDIYRLITESRTNLLKLLERPIPDNKSIFSNLAEESLIYLVNNPTRDRALTKNSIQRALNYKDADLTWYLLDVMTSCHTYLSFLNAYTQIVKESPIAKYHSHLPIKTISVLCSLGIQIPDDIIQTLKTFNFEPKILDNAVDITIA</sequence>
<comment type="caution">
    <text evidence="2">The sequence shown here is derived from an EMBL/GenBank/DDBJ whole genome shotgun (WGS) entry which is preliminary data.</text>
</comment>
<evidence type="ECO:0000313" key="2">
    <source>
        <dbReference type="EMBL" id="GGA95808.1"/>
    </source>
</evidence>